<accession>A0AAV5V7N1</accession>
<feature type="region of interest" description="Disordered" evidence="1">
    <location>
        <begin position="1"/>
        <end position="33"/>
    </location>
</feature>
<evidence type="ECO:0000313" key="3">
    <source>
        <dbReference type="Proteomes" id="UP001432322"/>
    </source>
</evidence>
<comment type="caution">
    <text evidence="2">The sequence shown here is derived from an EMBL/GenBank/DDBJ whole genome shotgun (WGS) entry which is preliminary data.</text>
</comment>
<evidence type="ECO:0000313" key="2">
    <source>
        <dbReference type="EMBL" id="GMT15198.1"/>
    </source>
</evidence>
<feature type="compositionally biased region" description="Basic and acidic residues" evidence="1">
    <location>
        <begin position="81"/>
        <end position="96"/>
    </location>
</feature>
<dbReference type="AlphaFoldDB" id="A0AAV5V7N1"/>
<name>A0AAV5V7N1_9BILA</name>
<feature type="non-terminal residue" evidence="2">
    <location>
        <position position="104"/>
    </location>
</feature>
<evidence type="ECO:0000256" key="1">
    <source>
        <dbReference type="SAM" id="MobiDB-lite"/>
    </source>
</evidence>
<feature type="region of interest" description="Disordered" evidence="1">
    <location>
        <begin position="81"/>
        <end position="104"/>
    </location>
</feature>
<protein>
    <submittedName>
        <fullName evidence="2">Uncharacterized protein</fullName>
    </submittedName>
</protein>
<sequence length="104" mass="11646">MAARVDQETTSSDHRLLDSCRVRTERESGRREKRSANILPIYISSIGVVRSSPNAQSLGSTGRLSIDDHLVDYSHLHWKSDQERELRVGHTSGKEGSDDETPTI</sequence>
<dbReference type="EMBL" id="BTSY01000002">
    <property type="protein sequence ID" value="GMT15198.1"/>
    <property type="molecule type" value="Genomic_DNA"/>
</dbReference>
<organism evidence="2 3">
    <name type="scientific">Pristionchus fissidentatus</name>
    <dbReference type="NCBI Taxonomy" id="1538716"/>
    <lineage>
        <taxon>Eukaryota</taxon>
        <taxon>Metazoa</taxon>
        <taxon>Ecdysozoa</taxon>
        <taxon>Nematoda</taxon>
        <taxon>Chromadorea</taxon>
        <taxon>Rhabditida</taxon>
        <taxon>Rhabditina</taxon>
        <taxon>Diplogasteromorpha</taxon>
        <taxon>Diplogasteroidea</taxon>
        <taxon>Neodiplogasteridae</taxon>
        <taxon>Pristionchus</taxon>
    </lineage>
</organism>
<feature type="compositionally biased region" description="Basic and acidic residues" evidence="1">
    <location>
        <begin position="1"/>
        <end position="30"/>
    </location>
</feature>
<keyword evidence="3" id="KW-1185">Reference proteome</keyword>
<gene>
    <name evidence="2" type="ORF">PFISCL1PPCAC_6495</name>
</gene>
<reference evidence="2" key="1">
    <citation type="submission" date="2023-10" db="EMBL/GenBank/DDBJ databases">
        <title>Genome assembly of Pristionchus species.</title>
        <authorList>
            <person name="Yoshida K."/>
            <person name="Sommer R.J."/>
        </authorList>
    </citation>
    <scope>NUCLEOTIDE SEQUENCE</scope>
    <source>
        <strain evidence="2">RS5133</strain>
    </source>
</reference>
<dbReference type="Proteomes" id="UP001432322">
    <property type="component" value="Unassembled WGS sequence"/>
</dbReference>
<proteinExistence type="predicted"/>